<feature type="region of interest" description="Disordered" evidence="1">
    <location>
        <begin position="57"/>
        <end position="80"/>
    </location>
</feature>
<keyword evidence="3" id="KW-1185">Reference proteome</keyword>
<dbReference type="EMBL" id="BMAW01090282">
    <property type="protein sequence ID" value="GFS44039.1"/>
    <property type="molecule type" value="Genomic_DNA"/>
</dbReference>
<comment type="caution">
    <text evidence="2">The sequence shown here is derived from an EMBL/GenBank/DDBJ whole genome shotgun (WGS) entry which is preliminary data.</text>
</comment>
<gene>
    <name evidence="2" type="ORF">NPIL_246031</name>
</gene>
<organism evidence="2 3">
    <name type="scientific">Nephila pilipes</name>
    <name type="common">Giant wood spider</name>
    <name type="synonym">Nephila maculata</name>
    <dbReference type="NCBI Taxonomy" id="299642"/>
    <lineage>
        <taxon>Eukaryota</taxon>
        <taxon>Metazoa</taxon>
        <taxon>Ecdysozoa</taxon>
        <taxon>Arthropoda</taxon>
        <taxon>Chelicerata</taxon>
        <taxon>Arachnida</taxon>
        <taxon>Araneae</taxon>
        <taxon>Araneomorphae</taxon>
        <taxon>Entelegynae</taxon>
        <taxon>Araneoidea</taxon>
        <taxon>Nephilidae</taxon>
        <taxon>Nephila</taxon>
    </lineage>
</organism>
<evidence type="ECO:0000256" key="1">
    <source>
        <dbReference type="SAM" id="MobiDB-lite"/>
    </source>
</evidence>
<proteinExistence type="predicted"/>
<evidence type="ECO:0000313" key="3">
    <source>
        <dbReference type="Proteomes" id="UP000887013"/>
    </source>
</evidence>
<dbReference type="AlphaFoldDB" id="A0A8X6J7V4"/>
<protein>
    <submittedName>
        <fullName evidence="2">Uncharacterized protein</fullName>
    </submittedName>
</protein>
<accession>A0A8X6J7V4</accession>
<sequence>MRSINYSGSEERTMPPRAAFIPLTLTGAFREQTTRIDRPGGAALSFWNVQNVPSLPLNSKDSAQSATHPSAARSNTCLTN</sequence>
<dbReference type="Proteomes" id="UP000887013">
    <property type="component" value="Unassembled WGS sequence"/>
</dbReference>
<reference evidence="2" key="1">
    <citation type="submission" date="2020-08" db="EMBL/GenBank/DDBJ databases">
        <title>Multicomponent nature underlies the extraordinary mechanical properties of spider dragline silk.</title>
        <authorList>
            <person name="Kono N."/>
            <person name="Nakamura H."/>
            <person name="Mori M."/>
            <person name="Yoshida Y."/>
            <person name="Ohtoshi R."/>
            <person name="Malay A.D."/>
            <person name="Moran D.A.P."/>
            <person name="Tomita M."/>
            <person name="Numata K."/>
            <person name="Arakawa K."/>
        </authorList>
    </citation>
    <scope>NUCLEOTIDE SEQUENCE</scope>
</reference>
<name>A0A8X6J7V4_NEPPI</name>
<evidence type="ECO:0000313" key="2">
    <source>
        <dbReference type="EMBL" id="GFS44039.1"/>
    </source>
</evidence>